<name>A0A0D5NR67_9BACL</name>
<organism evidence="5 6">
    <name type="scientific">Paenibacillus beijingensis</name>
    <dbReference type="NCBI Taxonomy" id="1126833"/>
    <lineage>
        <taxon>Bacteria</taxon>
        <taxon>Bacillati</taxon>
        <taxon>Bacillota</taxon>
        <taxon>Bacilli</taxon>
        <taxon>Bacillales</taxon>
        <taxon>Paenibacillaceae</taxon>
        <taxon>Paenibacillus</taxon>
    </lineage>
</organism>
<evidence type="ECO:0000313" key="5">
    <source>
        <dbReference type="EMBL" id="AJY77492.1"/>
    </source>
</evidence>
<feature type="region of interest" description="Disordered" evidence="1">
    <location>
        <begin position="26"/>
        <end position="71"/>
    </location>
</feature>
<dbReference type="EMBL" id="CP011058">
    <property type="protein sequence ID" value="AJY77492.1"/>
    <property type="molecule type" value="Genomic_DNA"/>
</dbReference>
<feature type="compositionally biased region" description="Low complexity" evidence="1">
    <location>
        <begin position="36"/>
        <end position="46"/>
    </location>
</feature>
<dbReference type="InterPro" id="IPR052344">
    <property type="entry name" value="Transposase-related"/>
</dbReference>
<dbReference type="Pfam" id="PF13005">
    <property type="entry name" value="zf-IS66"/>
    <property type="match status" value="1"/>
</dbReference>
<dbReference type="InterPro" id="IPR004291">
    <property type="entry name" value="Transposase_IS66_central"/>
</dbReference>
<dbReference type="Proteomes" id="UP000032633">
    <property type="component" value="Chromosome"/>
</dbReference>
<dbReference type="Pfam" id="PF20042">
    <property type="entry name" value="DUF6444"/>
    <property type="match status" value="1"/>
</dbReference>
<dbReference type="NCBIfam" id="NF033517">
    <property type="entry name" value="transpos_IS66"/>
    <property type="match status" value="1"/>
</dbReference>
<dbReference type="PATRIC" id="fig|1126833.4.peg.948"/>
<dbReference type="Pfam" id="PF03050">
    <property type="entry name" value="DDE_Tnp_IS66"/>
    <property type="match status" value="1"/>
</dbReference>
<dbReference type="KEGG" id="pbj:VN24_04325"/>
<reference evidence="6" key="2">
    <citation type="submission" date="2015-03" db="EMBL/GenBank/DDBJ databases">
        <title>Genome sequence of Paenibacillus beijingensis strain DSM 24997T.</title>
        <authorList>
            <person name="Kwak Y."/>
            <person name="Shin J.-H."/>
        </authorList>
    </citation>
    <scope>NUCLEOTIDE SEQUENCE [LARGE SCALE GENOMIC DNA]</scope>
    <source>
        <strain evidence="6">DSM 24997</strain>
    </source>
</reference>
<gene>
    <name evidence="5" type="ORF">VN24_04325</name>
</gene>
<evidence type="ECO:0000259" key="2">
    <source>
        <dbReference type="Pfam" id="PF03050"/>
    </source>
</evidence>
<proteinExistence type="predicted"/>
<evidence type="ECO:0000259" key="4">
    <source>
        <dbReference type="Pfam" id="PF20042"/>
    </source>
</evidence>
<reference evidence="5 6" key="1">
    <citation type="journal article" date="2015" name="J. Biotechnol.">
        <title>Complete genome sequence of Paenibacillus beijingensis 7188(T) (=DSM 24997(T)), a novel rhizobacterium from jujube garden soil.</title>
        <authorList>
            <person name="Kwak Y."/>
            <person name="Shin J.H."/>
        </authorList>
    </citation>
    <scope>NUCLEOTIDE SEQUENCE [LARGE SCALE GENOMIC DNA]</scope>
    <source>
        <strain evidence="5 6">DSM 24997</strain>
    </source>
</reference>
<accession>A0A0D5NR67</accession>
<keyword evidence="6" id="KW-1185">Reference proteome</keyword>
<dbReference type="InterPro" id="IPR045618">
    <property type="entry name" value="DUF6444"/>
</dbReference>
<feature type="domain" description="Transposase IS66 central" evidence="2">
    <location>
        <begin position="149"/>
        <end position="431"/>
    </location>
</feature>
<protein>
    <submittedName>
        <fullName evidence="5">Uncharacterized protein</fullName>
    </submittedName>
</protein>
<sequence>MLAHNRQLTQLVEKQAKRIEQLEKRVHELERQLGQNSKNSSKPPSSDGLRKPVNLRQSGGKKGALKGHDGHTLRFAEQPDEIVVHRLTSCAQCSASLIHLESVAYEKRQVFDLPPPSVKVTEHRAEKKCCAACGLLQRASFHEEVSAPTQYGRGFVAWTTYLHAYQMLPLERIAQLFEDLTGYRPSQATLLSSLQTMHQALEQPEQTIRTELFRKPVVHADETGFRVGEQTQWMHTVSDADWTLLGVYSKRGSQAMDELGFFPFYCGGVVHDCLPAPYFKDHYHFGHALCNARLLRECRGITEHDGQDWSSRMAELLQESWQLAQTSRKDQSPLSEEVIRAIRDYYDDILAEGENEWETDVVRAKSGARGRKRKSKAANLGARMTLHKEVILRFLWDAHIPFDNNQAERDLRMVKVKQKVSGSFRTASGAKIFARMRGVISTLIKQHRPVLSSLLCALRGQFSF</sequence>
<dbReference type="AlphaFoldDB" id="A0A0D5NR67"/>
<evidence type="ECO:0000256" key="1">
    <source>
        <dbReference type="SAM" id="MobiDB-lite"/>
    </source>
</evidence>
<dbReference type="PANTHER" id="PTHR33678:SF1">
    <property type="entry name" value="BLL1576 PROTEIN"/>
    <property type="match status" value="1"/>
</dbReference>
<evidence type="ECO:0000313" key="6">
    <source>
        <dbReference type="Proteomes" id="UP000032633"/>
    </source>
</evidence>
<dbReference type="InterPro" id="IPR024474">
    <property type="entry name" value="Znf_dom_IS66"/>
</dbReference>
<dbReference type="PANTHER" id="PTHR33678">
    <property type="entry name" value="BLL1576 PROTEIN"/>
    <property type="match status" value="1"/>
</dbReference>
<dbReference type="STRING" id="1126833.VN24_04325"/>
<feature type="domain" description="DUF6444" evidence="4">
    <location>
        <begin position="10"/>
        <end position="72"/>
    </location>
</feature>
<evidence type="ECO:0000259" key="3">
    <source>
        <dbReference type="Pfam" id="PF13005"/>
    </source>
</evidence>
<dbReference type="HOGENOM" id="CLU_039294_2_0_9"/>
<feature type="domain" description="Transposase IS66 zinc-finger binding" evidence="3">
    <location>
        <begin position="88"/>
        <end position="134"/>
    </location>
</feature>